<dbReference type="AlphaFoldDB" id="A0AAD5M8Z8"/>
<protein>
    <submittedName>
        <fullName evidence="2">Uncharacterized protein</fullName>
    </submittedName>
</protein>
<evidence type="ECO:0000256" key="1">
    <source>
        <dbReference type="SAM" id="MobiDB-lite"/>
    </source>
</evidence>
<evidence type="ECO:0000313" key="2">
    <source>
        <dbReference type="EMBL" id="KAJ0407071.1"/>
    </source>
</evidence>
<feature type="compositionally biased region" description="Basic and acidic residues" evidence="1">
    <location>
        <begin position="108"/>
        <end position="126"/>
    </location>
</feature>
<dbReference type="EMBL" id="JAKCXM010000025">
    <property type="protein sequence ID" value="KAJ0407071.1"/>
    <property type="molecule type" value="Genomic_DNA"/>
</dbReference>
<name>A0AAD5M8Z8_PYTIN</name>
<sequence>MTTAEMASEIFLRILSRLDAPQLQQHCAHVFDEELHAIRAKVKQLTAAFARLKEVRDAVASLEQGRSDVTRAPSLLTSVDDAAALHGKLSDRLKRVRAAVEAHQPPRQRNEKETDSESSKDSAKARDCKRKRREDSAKGMRVSKKEAAQRSSDSESDYEDERPLVHSSSPTAKRPRGSEEEAPKKPQSAIESSDAEWQRIVSNVLKAAQRLARRKDPAKLVEFETVSRQARRLLHDLQQYPREQQAMRADSRFRNVFASIARGIRSRIASLTAQAFVPVVDRLTHVLDLACRDHPELAALLKRYADEFSAIQQLGLSEPAPLADELGRLLSTGKEIAQTPASTRSGHVVAYAQQVSAFLKTHQKGEGPEAWSSLEAVAEVVHLAVAAVCEQKWTPSSAAAYQRLLELLQTLGLESQRFFQATKQSCDALREYLTPPSARRKKTPQEQAPRSKEPAVERELRAQLKAALAAAHAWERAAFKLRQFDDVAHVLQSAVDHKSSTWNAPNDRDVRDCLSLLSRHVKDIKKPEQRAPRREKIAALEQLLR</sequence>
<feature type="region of interest" description="Disordered" evidence="1">
    <location>
        <begin position="432"/>
        <end position="456"/>
    </location>
</feature>
<gene>
    <name evidence="2" type="ORF">P43SY_005344</name>
</gene>
<feature type="compositionally biased region" description="Basic and acidic residues" evidence="1">
    <location>
        <begin position="133"/>
        <end position="148"/>
    </location>
</feature>
<proteinExistence type="predicted"/>
<comment type="caution">
    <text evidence="2">The sequence shown here is derived from an EMBL/GenBank/DDBJ whole genome shotgun (WGS) entry which is preliminary data.</text>
</comment>
<feature type="region of interest" description="Disordered" evidence="1">
    <location>
        <begin position="97"/>
        <end position="195"/>
    </location>
</feature>
<keyword evidence="3" id="KW-1185">Reference proteome</keyword>
<accession>A0AAD5M8Z8</accession>
<dbReference type="Proteomes" id="UP001209570">
    <property type="component" value="Unassembled WGS sequence"/>
</dbReference>
<organism evidence="2 3">
    <name type="scientific">Pythium insidiosum</name>
    <name type="common">Pythiosis disease agent</name>
    <dbReference type="NCBI Taxonomy" id="114742"/>
    <lineage>
        <taxon>Eukaryota</taxon>
        <taxon>Sar</taxon>
        <taxon>Stramenopiles</taxon>
        <taxon>Oomycota</taxon>
        <taxon>Peronosporomycetes</taxon>
        <taxon>Pythiales</taxon>
        <taxon>Pythiaceae</taxon>
        <taxon>Pythium</taxon>
    </lineage>
</organism>
<evidence type="ECO:0000313" key="3">
    <source>
        <dbReference type="Proteomes" id="UP001209570"/>
    </source>
</evidence>
<reference evidence="2" key="1">
    <citation type="submission" date="2021-12" db="EMBL/GenBank/DDBJ databases">
        <title>Prjna785345.</title>
        <authorList>
            <person name="Rujirawat T."/>
            <person name="Krajaejun T."/>
        </authorList>
    </citation>
    <scope>NUCLEOTIDE SEQUENCE</scope>
    <source>
        <strain evidence="2">Pi057C3</strain>
    </source>
</reference>